<name>A0A8H7NDF6_BIOOC</name>
<comment type="caution">
    <text evidence="2">The sequence shown here is derived from an EMBL/GenBank/DDBJ whole genome shotgun (WGS) entry which is preliminary data.</text>
</comment>
<sequence length="128" mass="14034">MTSYTHPKLPRPAPVLHSSINQPASLHLPPAVQVFCSHLVVSTYVNTFLSTDPNSCSSASRRRLGNYYSSPIALELAQTSVFLTHSIGYLIAFLSFKAPRRPPAVYEGDRGRSSHIDRPPVTSILEGD</sequence>
<gene>
    <name evidence="2" type="ORF">IM811_012533</name>
</gene>
<dbReference type="Proteomes" id="UP000616885">
    <property type="component" value="Unassembled WGS sequence"/>
</dbReference>
<evidence type="ECO:0000313" key="3">
    <source>
        <dbReference type="Proteomes" id="UP000616885"/>
    </source>
</evidence>
<evidence type="ECO:0000313" key="2">
    <source>
        <dbReference type="EMBL" id="KAF9753775.1"/>
    </source>
</evidence>
<proteinExistence type="predicted"/>
<feature type="region of interest" description="Disordered" evidence="1">
    <location>
        <begin position="104"/>
        <end position="128"/>
    </location>
</feature>
<evidence type="ECO:0000256" key="1">
    <source>
        <dbReference type="SAM" id="MobiDB-lite"/>
    </source>
</evidence>
<dbReference type="EMBL" id="JADCTT010000004">
    <property type="protein sequence ID" value="KAF9753775.1"/>
    <property type="molecule type" value="Genomic_DNA"/>
</dbReference>
<feature type="compositionally biased region" description="Basic and acidic residues" evidence="1">
    <location>
        <begin position="107"/>
        <end position="118"/>
    </location>
</feature>
<protein>
    <submittedName>
        <fullName evidence="2">Uncharacterized protein</fullName>
    </submittedName>
</protein>
<accession>A0A8H7NDF6</accession>
<organism evidence="2 3">
    <name type="scientific">Bionectria ochroleuca</name>
    <name type="common">Gliocladium roseum</name>
    <dbReference type="NCBI Taxonomy" id="29856"/>
    <lineage>
        <taxon>Eukaryota</taxon>
        <taxon>Fungi</taxon>
        <taxon>Dikarya</taxon>
        <taxon>Ascomycota</taxon>
        <taxon>Pezizomycotina</taxon>
        <taxon>Sordariomycetes</taxon>
        <taxon>Hypocreomycetidae</taxon>
        <taxon>Hypocreales</taxon>
        <taxon>Bionectriaceae</taxon>
        <taxon>Clonostachys</taxon>
    </lineage>
</organism>
<dbReference type="AlphaFoldDB" id="A0A8H7NDF6"/>
<reference evidence="2" key="1">
    <citation type="submission" date="2020-10" db="EMBL/GenBank/DDBJ databases">
        <title>High-Quality Genome Resource of Clonostachys rosea strain S41 by Oxford Nanopore Long-Read Sequencing.</title>
        <authorList>
            <person name="Wang H."/>
        </authorList>
    </citation>
    <scope>NUCLEOTIDE SEQUENCE</scope>
    <source>
        <strain evidence="2">S41</strain>
    </source>
</reference>